<dbReference type="PANTHER" id="PTHR42852">
    <property type="entry name" value="THIOL:DISULFIDE INTERCHANGE PROTEIN DSBE"/>
    <property type="match status" value="1"/>
</dbReference>
<dbReference type="PANTHER" id="PTHR42852:SF1">
    <property type="entry name" value="THIOREDOXIN-LIKE PROTEIN YNEN"/>
    <property type="match status" value="1"/>
</dbReference>
<comment type="caution">
    <text evidence="3">The sequence shown here is derived from an EMBL/GenBank/DDBJ whole genome shotgun (WGS) entry which is preliminary data.</text>
</comment>
<dbReference type="InterPro" id="IPR017937">
    <property type="entry name" value="Thioredoxin_CS"/>
</dbReference>
<keyword evidence="1" id="KW-1015">Disulfide bond</keyword>
<dbReference type="InterPro" id="IPR050553">
    <property type="entry name" value="Thioredoxin_ResA/DsbE_sf"/>
</dbReference>
<feature type="domain" description="Thioredoxin" evidence="2">
    <location>
        <begin position="49"/>
        <end position="189"/>
    </location>
</feature>
<reference evidence="3 4" key="1">
    <citation type="journal article" date="2022" name="Int. J. Syst. Evol. Microbiol.">
        <title>Neobacillus kokaensis sp. nov., isolated from soil.</title>
        <authorList>
            <person name="Yuki K."/>
            <person name="Matsubara H."/>
            <person name="Yamaguchi S."/>
        </authorList>
    </citation>
    <scope>NUCLEOTIDE SEQUENCE [LARGE SCALE GENOMIC DNA]</scope>
    <source>
        <strain evidence="3 4">LOB 377</strain>
    </source>
</reference>
<dbReference type="CDD" id="cd02966">
    <property type="entry name" value="TlpA_like_family"/>
    <property type="match status" value="1"/>
</dbReference>
<evidence type="ECO:0000313" key="4">
    <source>
        <dbReference type="Proteomes" id="UP000637074"/>
    </source>
</evidence>
<organism evidence="3 4">
    <name type="scientific">Neobacillus kokaensis</name>
    <dbReference type="NCBI Taxonomy" id="2759023"/>
    <lineage>
        <taxon>Bacteria</taxon>
        <taxon>Bacillati</taxon>
        <taxon>Bacillota</taxon>
        <taxon>Bacilli</taxon>
        <taxon>Bacillales</taxon>
        <taxon>Bacillaceae</taxon>
        <taxon>Neobacillus</taxon>
    </lineage>
</organism>
<dbReference type="Proteomes" id="UP000637074">
    <property type="component" value="Unassembled WGS sequence"/>
</dbReference>
<accession>A0ABQ3N2F5</accession>
<protein>
    <submittedName>
        <fullName evidence="3">Thiol:disulfide interchange protein tlpA</fullName>
    </submittedName>
</protein>
<dbReference type="InterPro" id="IPR000866">
    <property type="entry name" value="AhpC/TSA"/>
</dbReference>
<dbReference type="InterPro" id="IPR036249">
    <property type="entry name" value="Thioredoxin-like_sf"/>
</dbReference>
<sequence>MYKKIIVIIALFGLIGWGIYDYTSSPTEAEKKIQEVSKPSDQGSIKIGFQEGNKAPNFQLKTLDGKDVQLSDFKGKKLILNFWATWCPPCKAEMPHMQEFYKEQKGKNVEILAVNLTTAEKDPNGVGAFVKDYGLTFPILLDSTGEIGDAYQAFTIPTSYIIDTNGIIYKKIIGPMDIEMMTEIMKSIN</sequence>
<dbReference type="InterPro" id="IPR013766">
    <property type="entry name" value="Thioredoxin_domain"/>
</dbReference>
<dbReference type="Pfam" id="PF00578">
    <property type="entry name" value="AhpC-TSA"/>
    <property type="match status" value="1"/>
</dbReference>
<name>A0ABQ3N2F5_9BACI</name>
<dbReference type="PROSITE" id="PS00194">
    <property type="entry name" value="THIOREDOXIN_1"/>
    <property type="match status" value="1"/>
</dbReference>
<proteinExistence type="predicted"/>
<dbReference type="SUPFAM" id="SSF52833">
    <property type="entry name" value="Thioredoxin-like"/>
    <property type="match status" value="1"/>
</dbReference>
<keyword evidence="4" id="KW-1185">Reference proteome</keyword>
<dbReference type="RefSeq" id="WP_191273590.1">
    <property type="nucleotide sequence ID" value="NZ_BNDS01000010.1"/>
</dbReference>
<evidence type="ECO:0000256" key="1">
    <source>
        <dbReference type="ARBA" id="ARBA00023157"/>
    </source>
</evidence>
<dbReference type="Gene3D" id="3.40.30.10">
    <property type="entry name" value="Glutaredoxin"/>
    <property type="match status" value="1"/>
</dbReference>
<dbReference type="EMBL" id="BNDS01000010">
    <property type="protein sequence ID" value="GHH99128.1"/>
    <property type="molecule type" value="Genomic_DNA"/>
</dbReference>
<evidence type="ECO:0000313" key="3">
    <source>
        <dbReference type="EMBL" id="GHH99128.1"/>
    </source>
</evidence>
<gene>
    <name evidence="3" type="ORF">AM1BK_26710</name>
</gene>
<evidence type="ECO:0000259" key="2">
    <source>
        <dbReference type="PROSITE" id="PS51352"/>
    </source>
</evidence>
<dbReference type="PROSITE" id="PS51352">
    <property type="entry name" value="THIOREDOXIN_2"/>
    <property type="match status" value="1"/>
</dbReference>